<feature type="transmembrane region" description="Helical" evidence="12">
    <location>
        <begin position="86"/>
        <end position="103"/>
    </location>
</feature>
<dbReference type="Pfam" id="PF02322">
    <property type="entry name" value="Cyt_bd_oxida_II"/>
    <property type="match status" value="1"/>
</dbReference>
<dbReference type="GO" id="GO:0016682">
    <property type="term" value="F:oxidoreductase activity, acting on diphenols and related substances as donors, oxygen as acceptor"/>
    <property type="evidence" value="ECO:0007669"/>
    <property type="project" value="TreeGrafter"/>
</dbReference>
<keyword evidence="14" id="KW-1185">Reference proteome</keyword>
<evidence type="ECO:0000256" key="11">
    <source>
        <dbReference type="ARBA" id="ARBA00023136"/>
    </source>
</evidence>
<feature type="transmembrane region" description="Helical" evidence="12">
    <location>
        <begin position="168"/>
        <end position="191"/>
    </location>
</feature>
<evidence type="ECO:0000256" key="4">
    <source>
        <dbReference type="ARBA" id="ARBA00022475"/>
    </source>
</evidence>
<keyword evidence="9 12" id="KW-1133">Transmembrane helix</keyword>
<evidence type="ECO:0000256" key="3">
    <source>
        <dbReference type="ARBA" id="ARBA00022448"/>
    </source>
</evidence>
<feature type="transmembrane region" description="Helical" evidence="12">
    <location>
        <begin position="124"/>
        <end position="148"/>
    </location>
</feature>
<accession>A0A1H5U1J8</accession>
<reference evidence="13 14" key="1">
    <citation type="submission" date="2016-10" db="EMBL/GenBank/DDBJ databases">
        <authorList>
            <person name="de Groot N.N."/>
        </authorList>
    </citation>
    <scope>NUCLEOTIDE SEQUENCE [LARGE SCALE GENOMIC DNA]</scope>
    <source>
        <strain evidence="13 14">DSM 22012</strain>
    </source>
</reference>
<evidence type="ECO:0000256" key="5">
    <source>
        <dbReference type="ARBA" id="ARBA00022617"/>
    </source>
</evidence>
<keyword evidence="10" id="KW-0408">Iron</keyword>
<comment type="subcellular location">
    <subcellularLocation>
        <location evidence="1">Cell membrane</location>
        <topology evidence="1">Multi-pass membrane protein</topology>
    </subcellularLocation>
</comment>
<sequence length="380" mass="41591">MLFDYETLKLIWWALVGVLLIGFAVTDGFDLGACALLPILGRSDSERRVVINTVGPHWEGNQVWFVTAGGAIFAAWPAVYAAAFSGFYWAMMLVLFALFFRPVGFDYRSKIADPRWRSSWDWGLFIGGAVPALVFGVAFGNLLLGVPFQHDEFMRPSYDGNLFGLLNPFGLLCGVVSLAMLSMHGAVYVALRSEGRVSDRARTWGQICALVTLACFALAGIWLSSSIDGYQIVSAPAHDALPNPLAKEVIRGDGAWLANYSTYPATMLAPVIGFLGLAGTFLLMGARRYGWAFLTSSLGMAGIILTAGFSMFPFVMPSSLEPNSSLTLWDASSSHLTLNVMTYAAIVFVPIILFYTLWCYRSLWAKVSVEVINKNDHSSY</sequence>
<feature type="transmembrane region" description="Helical" evidence="12">
    <location>
        <begin position="291"/>
        <end position="316"/>
    </location>
</feature>
<protein>
    <submittedName>
        <fullName evidence="13">Cytochrome bd-I ubiquinol oxidase subunit 2 apoprotein</fullName>
    </submittedName>
</protein>
<evidence type="ECO:0000256" key="12">
    <source>
        <dbReference type="SAM" id="Phobius"/>
    </source>
</evidence>
<evidence type="ECO:0000256" key="6">
    <source>
        <dbReference type="ARBA" id="ARBA00022692"/>
    </source>
</evidence>
<dbReference type="GO" id="GO:0019646">
    <property type="term" value="P:aerobic electron transport chain"/>
    <property type="evidence" value="ECO:0007669"/>
    <property type="project" value="TreeGrafter"/>
</dbReference>
<keyword evidence="6 12" id="KW-0812">Transmembrane</keyword>
<name>A0A1H5U1J8_9GAMM</name>
<evidence type="ECO:0000256" key="8">
    <source>
        <dbReference type="ARBA" id="ARBA00022982"/>
    </source>
</evidence>
<gene>
    <name evidence="13" type="ORF">SAMN05444390_101238</name>
</gene>
<evidence type="ECO:0000256" key="7">
    <source>
        <dbReference type="ARBA" id="ARBA00022723"/>
    </source>
</evidence>
<dbReference type="Proteomes" id="UP000236745">
    <property type="component" value="Unassembled WGS sequence"/>
</dbReference>
<feature type="transmembrane region" description="Helical" evidence="12">
    <location>
        <begin position="263"/>
        <end position="284"/>
    </location>
</feature>
<evidence type="ECO:0000256" key="1">
    <source>
        <dbReference type="ARBA" id="ARBA00004651"/>
    </source>
</evidence>
<keyword evidence="4" id="KW-1003">Cell membrane</keyword>
<feature type="transmembrane region" description="Helical" evidence="12">
    <location>
        <begin position="203"/>
        <end position="223"/>
    </location>
</feature>
<dbReference type="EMBL" id="FNVQ01000001">
    <property type="protein sequence ID" value="SEF69012.1"/>
    <property type="molecule type" value="Genomic_DNA"/>
</dbReference>
<keyword evidence="8" id="KW-0249">Electron transport</keyword>
<dbReference type="OrthoDB" id="9776710at2"/>
<dbReference type="PANTHER" id="PTHR43141">
    <property type="entry name" value="CYTOCHROME BD2 SUBUNIT II"/>
    <property type="match status" value="1"/>
</dbReference>
<evidence type="ECO:0000256" key="10">
    <source>
        <dbReference type="ARBA" id="ARBA00023004"/>
    </source>
</evidence>
<keyword evidence="3" id="KW-0813">Transport</keyword>
<dbReference type="GO" id="GO:0005886">
    <property type="term" value="C:plasma membrane"/>
    <property type="evidence" value="ECO:0007669"/>
    <property type="project" value="UniProtKB-SubCell"/>
</dbReference>
<dbReference type="AlphaFoldDB" id="A0A1H5U1J8"/>
<dbReference type="GO" id="GO:0009055">
    <property type="term" value="F:electron transfer activity"/>
    <property type="evidence" value="ECO:0007669"/>
    <property type="project" value="TreeGrafter"/>
</dbReference>
<evidence type="ECO:0000313" key="13">
    <source>
        <dbReference type="EMBL" id="SEF69012.1"/>
    </source>
</evidence>
<feature type="transmembrane region" description="Helical" evidence="12">
    <location>
        <begin position="12"/>
        <end position="40"/>
    </location>
</feature>
<feature type="transmembrane region" description="Helical" evidence="12">
    <location>
        <begin position="61"/>
        <end position="80"/>
    </location>
</feature>
<dbReference type="InterPro" id="IPR003317">
    <property type="entry name" value="Cyt-d_oxidase_su2"/>
</dbReference>
<proteinExistence type="inferred from homology"/>
<dbReference type="GO" id="GO:0070069">
    <property type="term" value="C:cytochrome complex"/>
    <property type="evidence" value="ECO:0007669"/>
    <property type="project" value="TreeGrafter"/>
</dbReference>
<comment type="similarity">
    <text evidence="2">Belongs to the cytochrome ubiquinol oxidase subunit 2 family.</text>
</comment>
<dbReference type="PIRSF" id="PIRSF000267">
    <property type="entry name" value="Cyt_oxidse_sub2"/>
    <property type="match status" value="1"/>
</dbReference>
<keyword evidence="5" id="KW-0349">Heme</keyword>
<feature type="transmembrane region" description="Helical" evidence="12">
    <location>
        <begin position="336"/>
        <end position="358"/>
    </location>
</feature>
<organism evidence="13 14">
    <name type="scientific">Marinobacterium lutimaris</name>
    <dbReference type="NCBI Taxonomy" id="568106"/>
    <lineage>
        <taxon>Bacteria</taxon>
        <taxon>Pseudomonadati</taxon>
        <taxon>Pseudomonadota</taxon>
        <taxon>Gammaproteobacteria</taxon>
        <taxon>Oceanospirillales</taxon>
        <taxon>Oceanospirillaceae</taxon>
        <taxon>Marinobacterium</taxon>
    </lineage>
</organism>
<keyword evidence="7" id="KW-0479">Metal-binding</keyword>
<dbReference type="NCBIfam" id="TIGR00203">
    <property type="entry name" value="cydB"/>
    <property type="match status" value="1"/>
</dbReference>
<dbReference type="GO" id="GO:0046872">
    <property type="term" value="F:metal ion binding"/>
    <property type="evidence" value="ECO:0007669"/>
    <property type="project" value="UniProtKB-KW"/>
</dbReference>
<evidence type="ECO:0000313" key="14">
    <source>
        <dbReference type="Proteomes" id="UP000236745"/>
    </source>
</evidence>
<keyword evidence="11 12" id="KW-0472">Membrane</keyword>
<dbReference type="RefSeq" id="WP_104001257.1">
    <property type="nucleotide sequence ID" value="NZ_FNVQ01000001.1"/>
</dbReference>
<evidence type="ECO:0000256" key="2">
    <source>
        <dbReference type="ARBA" id="ARBA00007543"/>
    </source>
</evidence>
<dbReference type="PANTHER" id="PTHR43141:SF5">
    <property type="entry name" value="CYTOCHROME BD-I UBIQUINOL OXIDASE SUBUNIT 2"/>
    <property type="match status" value="1"/>
</dbReference>
<evidence type="ECO:0000256" key="9">
    <source>
        <dbReference type="ARBA" id="ARBA00022989"/>
    </source>
</evidence>